<accession>A0A4R3TL72</accession>
<evidence type="ECO:0000256" key="5">
    <source>
        <dbReference type="ARBA" id="ARBA00022989"/>
    </source>
</evidence>
<dbReference type="AlphaFoldDB" id="A0A4R3TL72"/>
<keyword evidence="6 7" id="KW-0472">Membrane</keyword>
<evidence type="ECO:0000256" key="1">
    <source>
        <dbReference type="ARBA" id="ARBA00004651"/>
    </source>
</evidence>
<comment type="subcellular location">
    <subcellularLocation>
        <location evidence="1">Cell membrane</location>
        <topology evidence="1">Multi-pass membrane protein</topology>
    </subcellularLocation>
</comment>
<evidence type="ECO:0000256" key="2">
    <source>
        <dbReference type="ARBA" id="ARBA00008017"/>
    </source>
</evidence>
<dbReference type="RefSeq" id="WP_008687316.1">
    <property type="nucleotide sequence ID" value="NZ_AP024510.1"/>
</dbReference>
<dbReference type="InterPro" id="IPR011066">
    <property type="entry name" value="MscS_channel_C_sf"/>
</dbReference>
<evidence type="ECO:0000256" key="3">
    <source>
        <dbReference type="ARBA" id="ARBA00022475"/>
    </source>
</evidence>
<sequence>MDIFHEINQWGKGSVFKYGFLDTLMIMLCFLVCAYLLKRLINRSIKRHVKVNTRFVMRLVKITLYTIAIYGCLSLLTPFESVLGKVWGSAGIIAVVIGFAAQEAMGNFVNGLLITTFKPFKIGDLVKVNQGEYEGYVVDISLRDTVIQTYENTKVIIPNSVMNKAVLENVSLNDNTKGNFLELDISYESDMDKAMRIIKEEVMAHPNFLDHRSQDEVTAGVEPVIVRLIRFNDSSITLRTTVYSTSNAEGFALLSDLRIAIKHRFDAEGIDFPYPHRTIITKSQHPNANDDSIETR</sequence>
<dbReference type="InterPro" id="IPR006685">
    <property type="entry name" value="MscS_channel_2nd"/>
</dbReference>
<dbReference type="InterPro" id="IPR049278">
    <property type="entry name" value="MS_channel_C"/>
</dbReference>
<evidence type="ECO:0000256" key="6">
    <source>
        <dbReference type="ARBA" id="ARBA00023136"/>
    </source>
</evidence>
<organism evidence="10 11">
    <name type="scientific">Longicatena caecimuris</name>
    <dbReference type="NCBI Taxonomy" id="1796635"/>
    <lineage>
        <taxon>Bacteria</taxon>
        <taxon>Bacillati</taxon>
        <taxon>Bacillota</taxon>
        <taxon>Erysipelotrichia</taxon>
        <taxon>Erysipelotrichales</taxon>
        <taxon>Erysipelotrichaceae</taxon>
        <taxon>Longicatena</taxon>
    </lineage>
</organism>
<comment type="caution">
    <text evidence="10">The sequence shown here is derived from an EMBL/GenBank/DDBJ whole genome shotgun (WGS) entry which is preliminary data.</text>
</comment>
<dbReference type="GO" id="GO:0008381">
    <property type="term" value="F:mechanosensitive monoatomic ion channel activity"/>
    <property type="evidence" value="ECO:0007669"/>
    <property type="project" value="InterPro"/>
</dbReference>
<protein>
    <submittedName>
        <fullName evidence="10">Mechanosensitive ion channel-like protein</fullName>
    </submittedName>
</protein>
<dbReference type="SUPFAM" id="SSF50182">
    <property type="entry name" value="Sm-like ribonucleoproteins"/>
    <property type="match status" value="1"/>
</dbReference>
<evidence type="ECO:0000256" key="7">
    <source>
        <dbReference type="SAM" id="Phobius"/>
    </source>
</evidence>
<dbReference type="InterPro" id="IPR011014">
    <property type="entry name" value="MscS_channel_TM-2"/>
</dbReference>
<reference evidence="10 11" key="1">
    <citation type="submission" date="2019-03" db="EMBL/GenBank/DDBJ databases">
        <title>Genomic Encyclopedia of Type Strains, Phase IV (KMG-IV): sequencing the most valuable type-strain genomes for metagenomic binning, comparative biology and taxonomic classification.</title>
        <authorList>
            <person name="Goeker M."/>
        </authorList>
    </citation>
    <scope>NUCLEOTIDE SEQUENCE [LARGE SCALE GENOMIC DNA]</scope>
    <source>
        <strain evidence="10 11">DSM 29481</strain>
    </source>
</reference>
<gene>
    <name evidence="10" type="ORF">EDD61_102151</name>
</gene>
<evidence type="ECO:0000256" key="4">
    <source>
        <dbReference type="ARBA" id="ARBA00022692"/>
    </source>
</evidence>
<dbReference type="Pfam" id="PF00924">
    <property type="entry name" value="MS_channel_2nd"/>
    <property type="match status" value="1"/>
</dbReference>
<dbReference type="Gene3D" id="3.30.70.100">
    <property type="match status" value="1"/>
</dbReference>
<dbReference type="SUPFAM" id="SSF82689">
    <property type="entry name" value="Mechanosensitive channel protein MscS (YggB), C-terminal domain"/>
    <property type="match status" value="1"/>
</dbReference>
<evidence type="ECO:0000259" key="9">
    <source>
        <dbReference type="Pfam" id="PF21082"/>
    </source>
</evidence>
<dbReference type="PANTHER" id="PTHR30221:SF1">
    <property type="entry name" value="SMALL-CONDUCTANCE MECHANOSENSITIVE CHANNEL"/>
    <property type="match status" value="1"/>
</dbReference>
<dbReference type="InterPro" id="IPR045275">
    <property type="entry name" value="MscS_archaea/bacteria_type"/>
</dbReference>
<keyword evidence="5 7" id="KW-1133">Transmembrane helix</keyword>
<dbReference type="Gene3D" id="2.30.30.60">
    <property type="match status" value="1"/>
</dbReference>
<dbReference type="PANTHER" id="PTHR30221">
    <property type="entry name" value="SMALL-CONDUCTANCE MECHANOSENSITIVE CHANNEL"/>
    <property type="match status" value="1"/>
</dbReference>
<keyword evidence="3" id="KW-1003">Cell membrane</keyword>
<dbReference type="GO" id="GO:0005886">
    <property type="term" value="C:plasma membrane"/>
    <property type="evidence" value="ECO:0007669"/>
    <property type="project" value="UniProtKB-SubCell"/>
</dbReference>
<keyword evidence="11" id="KW-1185">Reference proteome</keyword>
<name>A0A4R3TL72_9FIRM</name>
<dbReference type="Gene3D" id="1.10.287.1260">
    <property type="match status" value="1"/>
</dbReference>
<comment type="similarity">
    <text evidence="2">Belongs to the MscS (TC 1.A.23) family.</text>
</comment>
<feature type="transmembrane region" description="Helical" evidence="7">
    <location>
        <begin position="18"/>
        <end position="37"/>
    </location>
</feature>
<feature type="domain" description="Mechanosensitive ion channel MscS C-terminal" evidence="9">
    <location>
        <begin position="184"/>
        <end position="272"/>
    </location>
</feature>
<dbReference type="InterPro" id="IPR010920">
    <property type="entry name" value="LSM_dom_sf"/>
</dbReference>
<keyword evidence="4 7" id="KW-0812">Transmembrane</keyword>
<evidence type="ECO:0000259" key="8">
    <source>
        <dbReference type="Pfam" id="PF00924"/>
    </source>
</evidence>
<dbReference type="Proteomes" id="UP000295773">
    <property type="component" value="Unassembled WGS sequence"/>
</dbReference>
<feature type="transmembrane region" description="Helical" evidence="7">
    <location>
        <begin position="58"/>
        <end position="76"/>
    </location>
</feature>
<feature type="domain" description="Mechanosensitive ion channel MscS" evidence="8">
    <location>
        <begin position="106"/>
        <end position="171"/>
    </location>
</feature>
<evidence type="ECO:0000313" key="11">
    <source>
        <dbReference type="Proteomes" id="UP000295773"/>
    </source>
</evidence>
<dbReference type="GeneID" id="73796379"/>
<dbReference type="Pfam" id="PF21082">
    <property type="entry name" value="MS_channel_3rd"/>
    <property type="match status" value="1"/>
</dbReference>
<dbReference type="EMBL" id="SMBP01000002">
    <property type="protein sequence ID" value="TCU63148.1"/>
    <property type="molecule type" value="Genomic_DNA"/>
</dbReference>
<dbReference type="SUPFAM" id="SSF82861">
    <property type="entry name" value="Mechanosensitive channel protein MscS (YggB), transmembrane region"/>
    <property type="match status" value="1"/>
</dbReference>
<evidence type="ECO:0000313" key="10">
    <source>
        <dbReference type="EMBL" id="TCU63148.1"/>
    </source>
</evidence>
<dbReference type="InterPro" id="IPR023408">
    <property type="entry name" value="MscS_beta-dom_sf"/>
</dbReference>
<proteinExistence type="inferred from homology"/>